<dbReference type="Proteomes" id="UP001151760">
    <property type="component" value="Unassembled WGS sequence"/>
</dbReference>
<proteinExistence type="predicted"/>
<protein>
    <submittedName>
        <fullName evidence="2">Uncharacterized protein</fullName>
    </submittedName>
</protein>
<gene>
    <name evidence="2" type="ORF">Tco_0860514</name>
</gene>
<sequence length="120" mass="12611">MHILNDPSFILTNKTGAPQGEELGPMNPLSESSCNCSDNSFISDGANQYGARATGAAPGIKSIWNSTGRARGRPGKSSGNTLGKSQTIGTSFICFPSDLSSSFLADICAKKTWHPFAMHS</sequence>
<organism evidence="2 3">
    <name type="scientific">Tanacetum coccineum</name>
    <dbReference type="NCBI Taxonomy" id="301880"/>
    <lineage>
        <taxon>Eukaryota</taxon>
        <taxon>Viridiplantae</taxon>
        <taxon>Streptophyta</taxon>
        <taxon>Embryophyta</taxon>
        <taxon>Tracheophyta</taxon>
        <taxon>Spermatophyta</taxon>
        <taxon>Magnoliopsida</taxon>
        <taxon>eudicotyledons</taxon>
        <taxon>Gunneridae</taxon>
        <taxon>Pentapetalae</taxon>
        <taxon>asterids</taxon>
        <taxon>campanulids</taxon>
        <taxon>Asterales</taxon>
        <taxon>Asteraceae</taxon>
        <taxon>Asteroideae</taxon>
        <taxon>Anthemideae</taxon>
        <taxon>Anthemidinae</taxon>
        <taxon>Tanacetum</taxon>
    </lineage>
</organism>
<keyword evidence="3" id="KW-1185">Reference proteome</keyword>
<evidence type="ECO:0000256" key="1">
    <source>
        <dbReference type="SAM" id="MobiDB-lite"/>
    </source>
</evidence>
<accession>A0ABQ5BHE7</accession>
<feature type="region of interest" description="Disordered" evidence="1">
    <location>
        <begin position="1"/>
        <end position="31"/>
    </location>
</feature>
<comment type="caution">
    <text evidence="2">The sequence shown here is derived from an EMBL/GenBank/DDBJ whole genome shotgun (WGS) entry which is preliminary data.</text>
</comment>
<reference evidence="2" key="2">
    <citation type="submission" date="2022-01" db="EMBL/GenBank/DDBJ databases">
        <authorList>
            <person name="Yamashiro T."/>
            <person name="Shiraishi A."/>
            <person name="Satake H."/>
            <person name="Nakayama K."/>
        </authorList>
    </citation>
    <scope>NUCLEOTIDE SEQUENCE</scope>
</reference>
<dbReference type="EMBL" id="BQNB010013233">
    <property type="protein sequence ID" value="GJT13472.1"/>
    <property type="molecule type" value="Genomic_DNA"/>
</dbReference>
<evidence type="ECO:0000313" key="3">
    <source>
        <dbReference type="Proteomes" id="UP001151760"/>
    </source>
</evidence>
<feature type="region of interest" description="Disordered" evidence="1">
    <location>
        <begin position="64"/>
        <end position="83"/>
    </location>
</feature>
<evidence type="ECO:0000313" key="2">
    <source>
        <dbReference type="EMBL" id="GJT13472.1"/>
    </source>
</evidence>
<reference evidence="2" key="1">
    <citation type="journal article" date="2022" name="Int. J. Mol. Sci.">
        <title>Draft Genome of Tanacetum Coccineum: Genomic Comparison of Closely Related Tanacetum-Family Plants.</title>
        <authorList>
            <person name="Yamashiro T."/>
            <person name="Shiraishi A."/>
            <person name="Nakayama K."/>
            <person name="Satake H."/>
        </authorList>
    </citation>
    <scope>NUCLEOTIDE SEQUENCE</scope>
</reference>
<name>A0ABQ5BHE7_9ASTR</name>